<evidence type="ECO:0000259" key="3">
    <source>
        <dbReference type="Pfam" id="PF00501"/>
    </source>
</evidence>
<dbReference type="GeneID" id="67180353"/>
<name>E1SW22_FERBD</name>
<protein>
    <submittedName>
        <fullName evidence="4">AMP-dependent synthetase and ligase</fullName>
    </submittedName>
</protein>
<evidence type="ECO:0000313" key="5">
    <source>
        <dbReference type="Proteomes" id="UP000006683"/>
    </source>
</evidence>
<dbReference type="PANTHER" id="PTHR43272:SF33">
    <property type="entry name" value="AMP-BINDING DOMAIN-CONTAINING PROTEIN-RELATED"/>
    <property type="match status" value="1"/>
</dbReference>
<dbReference type="KEGG" id="fbl:Fbal_0108"/>
<dbReference type="STRING" id="550540.Fbal_0108"/>
<evidence type="ECO:0000313" key="4">
    <source>
        <dbReference type="EMBL" id="ADN74322.1"/>
    </source>
</evidence>
<dbReference type="OrthoDB" id="9803968at2"/>
<keyword evidence="2" id="KW-0067">ATP-binding</keyword>
<keyword evidence="4" id="KW-0436">Ligase</keyword>
<sequence>MTLQTPLQMLDHWCAVQGDTVFLRQPRERQLHDLTWAQTREAAYRLAGALRQLGLKRGDKVAILSKNCAQWFITDLALQAGGFISIPIYPTANADTIRYVLKHSEAKAIFIGKLDNPELQADAISQDLLRFDMSFPTLPVQYQWHQLLEMSEPLDDARPELDDIMTIIYTSGSTGNPKGAVETYRAYSWAGTAVSNHLGATAQDRVISYLPLAHITERVYIEGTAFYSGGTVYFVEALDTFVDDVKVAQPTFFLSVPRLWTLFQKNIIDKVGASKLDLLLKLPIISALVARKIRTQLGLNAAKVLGCGSAPVSPALLHWYRKIGMDITEAWGMTENGAYATLNFPYRPDKVGTVGKPGTECEVKIGDNQELLFKSPGLFTEYYKNPEATAEAFTEDGFFRTGDQATIDDEQFVTITGRVKDNFKTAKGKFVAPVPLERKLAQNNHIELVCVIGSGLPYPVALVQLSEGASLMPRDEVRQSLAETADMVSGQMESHATLGGVLVVAEPWDVENEVLTPTLKIKRHVLEQRFSDRVAGLKGNKVMWEAEL</sequence>
<keyword evidence="1" id="KW-0547">Nucleotide-binding</keyword>
<evidence type="ECO:0000256" key="1">
    <source>
        <dbReference type="ARBA" id="ARBA00022741"/>
    </source>
</evidence>
<dbReference type="eggNOG" id="COG1022">
    <property type="taxonomic scope" value="Bacteria"/>
</dbReference>
<dbReference type="Gene3D" id="3.40.50.12780">
    <property type="entry name" value="N-terminal domain of ligase-like"/>
    <property type="match status" value="1"/>
</dbReference>
<dbReference type="InterPro" id="IPR020845">
    <property type="entry name" value="AMP-binding_CS"/>
</dbReference>
<accession>E1SW22</accession>
<dbReference type="HOGENOM" id="CLU_000022_45_5_6"/>
<reference evidence="4 5" key="1">
    <citation type="journal article" date="2010" name="Stand. Genomic Sci.">
        <title>Complete genome sequence of Ferrimonas balearica type strain (PAT).</title>
        <authorList>
            <person name="Nolan M."/>
            <person name="Sikorski J."/>
            <person name="Davenport K."/>
            <person name="Lucas S."/>
            <person name="Glavina Del Rio T."/>
            <person name="Tice H."/>
            <person name="Cheng J."/>
            <person name="Goodwin L."/>
            <person name="Pitluck S."/>
            <person name="Liolios K."/>
            <person name="Ivanova N."/>
            <person name="Mavromatis K."/>
            <person name="Ovchinnikova G."/>
            <person name="Pati A."/>
            <person name="Chen A."/>
            <person name="Palaniappan K."/>
            <person name="Land M."/>
            <person name="Hauser L."/>
            <person name="Chang Y."/>
            <person name="Jeffries C."/>
            <person name="Tapia R."/>
            <person name="Brettin T."/>
            <person name="Detter J."/>
            <person name="Han C."/>
            <person name="Yasawong M."/>
            <person name="Rohde M."/>
            <person name="Tindall B."/>
            <person name="Goker M."/>
            <person name="Woyke T."/>
            <person name="Bristow J."/>
            <person name="Eisen J."/>
            <person name="Markowitz V."/>
            <person name="Hugenholtz P."/>
            <person name="Kyrpides N."/>
            <person name="Klenk H."/>
            <person name="Lapidus A."/>
        </authorList>
    </citation>
    <scope>NUCLEOTIDE SEQUENCE [LARGE SCALE GENOMIC DNA]</scope>
    <source>
        <strain evidence="5">DSM 9799 / CCM 4581 / KCTC 23876 / PAT</strain>
    </source>
</reference>
<dbReference type="GO" id="GO:0016020">
    <property type="term" value="C:membrane"/>
    <property type="evidence" value="ECO:0007669"/>
    <property type="project" value="TreeGrafter"/>
</dbReference>
<dbReference type="PROSITE" id="PS00455">
    <property type="entry name" value="AMP_BINDING"/>
    <property type="match status" value="1"/>
</dbReference>
<keyword evidence="5" id="KW-1185">Reference proteome</keyword>
<proteinExistence type="predicted"/>
<dbReference type="RefSeq" id="WP_013343628.1">
    <property type="nucleotide sequence ID" value="NC_014541.1"/>
</dbReference>
<dbReference type="GO" id="GO:0005524">
    <property type="term" value="F:ATP binding"/>
    <property type="evidence" value="ECO:0007669"/>
    <property type="project" value="UniProtKB-KW"/>
</dbReference>
<dbReference type="EMBL" id="CP002209">
    <property type="protein sequence ID" value="ADN74322.1"/>
    <property type="molecule type" value="Genomic_DNA"/>
</dbReference>
<feature type="domain" description="AMP-dependent synthetase/ligase" evidence="3">
    <location>
        <begin position="11"/>
        <end position="383"/>
    </location>
</feature>
<dbReference type="GO" id="GO:0004467">
    <property type="term" value="F:long-chain fatty acid-CoA ligase activity"/>
    <property type="evidence" value="ECO:0007669"/>
    <property type="project" value="TreeGrafter"/>
</dbReference>
<dbReference type="InterPro" id="IPR000873">
    <property type="entry name" value="AMP-dep_synth/lig_dom"/>
</dbReference>
<dbReference type="Pfam" id="PF00501">
    <property type="entry name" value="AMP-binding"/>
    <property type="match status" value="1"/>
</dbReference>
<organism evidence="4 5">
    <name type="scientific">Ferrimonas balearica (strain DSM 9799 / CCM 4581 / KCTC 23876 / PAT)</name>
    <dbReference type="NCBI Taxonomy" id="550540"/>
    <lineage>
        <taxon>Bacteria</taxon>
        <taxon>Pseudomonadati</taxon>
        <taxon>Pseudomonadota</taxon>
        <taxon>Gammaproteobacteria</taxon>
        <taxon>Alteromonadales</taxon>
        <taxon>Ferrimonadaceae</taxon>
        <taxon>Ferrimonas</taxon>
    </lineage>
</organism>
<evidence type="ECO:0000256" key="2">
    <source>
        <dbReference type="ARBA" id="ARBA00022840"/>
    </source>
</evidence>
<dbReference type="SUPFAM" id="SSF56801">
    <property type="entry name" value="Acetyl-CoA synthetase-like"/>
    <property type="match status" value="1"/>
</dbReference>
<dbReference type="InterPro" id="IPR042099">
    <property type="entry name" value="ANL_N_sf"/>
</dbReference>
<dbReference type="PANTHER" id="PTHR43272">
    <property type="entry name" value="LONG-CHAIN-FATTY-ACID--COA LIGASE"/>
    <property type="match status" value="1"/>
</dbReference>
<gene>
    <name evidence="4" type="ordered locus">Fbal_0108</name>
</gene>
<dbReference type="Pfam" id="PF23562">
    <property type="entry name" value="AMP-binding_C_3"/>
    <property type="match status" value="1"/>
</dbReference>
<dbReference type="AlphaFoldDB" id="E1SW22"/>
<dbReference type="Proteomes" id="UP000006683">
    <property type="component" value="Chromosome"/>
</dbReference>